<reference evidence="1 2" key="1">
    <citation type="submission" date="2015-09" db="EMBL/GenBank/DDBJ databases">
        <authorList>
            <person name="Jackson K.R."/>
            <person name="Lunt B.L."/>
            <person name="Fisher J.N.B."/>
            <person name="Gardner A.V."/>
            <person name="Bailey M.E."/>
            <person name="Deus L.M."/>
            <person name="Earl A.S."/>
            <person name="Gibby P.D."/>
            <person name="Hartmann K.A."/>
            <person name="Liu J.E."/>
            <person name="Manci A.M."/>
            <person name="Nielsen D.A."/>
            <person name="Solomon M.B."/>
            <person name="Breakwell D.P."/>
            <person name="Burnett S.H."/>
            <person name="Grose J.H."/>
        </authorList>
    </citation>
    <scope>NUCLEOTIDE SEQUENCE [LARGE SCALE GENOMIC DNA]</scope>
    <source>
        <strain evidence="1 2">KCOM 1279</strain>
    </source>
</reference>
<name>A0A0M3USE8_9FUSO</name>
<proteinExistence type="predicted"/>
<sequence length="97" mass="11450">MDLYFSIISNKSFFAVSFIPLEPVYIEQPLLIKKLRLSEIRKGAIFSLIIPYFSFNKFSSLSSEIFKFFPFNFLKKSSNFFSSSPNILFFEILQIFF</sequence>
<dbReference type="EMBL" id="CP012713">
    <property type="protein sequence ID" value="ALF17973.1"/>
    <property type="molecule type" value="Genomic_DNA"/>
</dbReference>
<organism evidence="1">
    <name type="scientific">Fusobacterium animalis</name>
    <dbReference type="NCBI Taxonomy" id="76859"/>
    <lineage>
        <taxon>Bacteria</taxon>
        <taxon>Fusobacteriati</taxon>
        <taxon>Fusobacteriota</taxon>
        <taxon>Fusobacteriia</taxon>
        <taxon>Fusobacteriales</taxon>
        <taxon>Fusobacteriaceae</taxon>
        <taxon>Fusobacterium</taxon>
    </lineage>
</organism>
<accession>A0A0M3USE8</accession>
<gene>
    <name evidence="1" type="ORF">RN98_07225</name>
</gene>
<protein>
    <submittedName>
        <fullName evidence="1">Uncharacterized protein</fullName>
    </submittedName>
</protein>
<dbReference type="AlphaFoldDB" id="A0A0M3USE8"/>
<evidence type="ECO:0000313" key="2">
    <source>
        <dbReference type="Proteomes" id="UP000063147"/>
    </source>
</evidence>
<dbReference type="Proteomes" id="UP000063147">
    <property type="component" value="Chromosome"/>
</dbReference>
<evidence type="ECO:0000313" key="1">
    <source>
        <dbReference type="EMBL" id="ALF17973.1"/>
    </source>
</evidence>